<comment type="caution">
    <text evidence="1">The sequence shown here is derived from an EMBL/GenBank/DDBJ whole genome shotgun (WGS) entry which is preliminary data.</text>
</comment>
<dbReference type="SUPFAM" id="SSF53681">
    <property type="entry name" value="Aspartate/glutamate racemase"/>
    <property type="match status" value="1"/>
</dbReference>
<protein>
    <submittedName>
        <fullName evidence="1">Aspartate/glutamate racemase family protein</fullName>
    </submittedName>
</protein>
<dbReference type="InterPro" id="IPR001920">
    <property type="entry name" value="Asp/Glu_race"/>
</dbReference>
<sequence length="73" mass="8391">MYTLICTNTIHKMADDIENKVGIRVLHIAEVTGKKVIEKGLKKVGLLGTKFTMEENFYKKMLKEKFNIFALSK</sequence>
<organism evidence="1 2">
    <name type="scientific">Clostridium aromativorans</name>
    <dbReference type="NCBI Taxonomy" id="2836848"/>
    <lineage>
        <taxon>Bacteria</taxon>
        <taxon>Bacillati</taxon>
        <taxon>Bacillota</taxon>
        <taxon>Clostridia</taxon>
        <taxon>Eubacteriales</taxon>
        <taxon>Clostridiaceae</taxon>
        <taxon>Clostridium</taxon>
    </lineage>
</organism>
<dbReference type="Pfam" id="PF01177">
    <property type="entry name" value="Asp_Glu_race"/>
    <property type="match status" value="1"/>
</dbReference>
<keyword evidence="2" id="KW-1185">Reference proteome</keyword>
<proteinExistence type="predicted"/>
<name>A0ABS8NAR2_9CLOT</name>
<dbReference type="Proteomes" id="UP001165422">
    <property type="component" value="Unassembled WGS sequence"/>
</dbReference>
<dbReference type="EMBL" id="JAJJPB010000060">
    <property type="protein sequence ID" value="MCC9296860.1"/>
    <property type="molecule type" value="Genomic_DNA"/>
</dbReference>
<gene>
    <name evidence="1" type="ORF">LN736_18685</name>
</gene>
<evidence type="ECO:0000313" key="2">
    <source>
        <dbReference type="Proteomes" id="UP001165422"/>
    </source>
</evidence>
<dbReference type="InterPro" id="IPR015942">
    <property type="entry name" value="Asp/Glu/hydantoin_racemase"/>
</dbReference>
<evidence type="ECO:0000313" key="1">
    <source>
        <dbReference type="EMBL" id="MCC9296860.1"/>
    </source>
</evidence>
<dbReference type="Gene3D" id="3.40.50.1860">
    <property type="match status" value="2"/>
</dbReference>
<dbReference type="RefSeq" id="WP_150357652.1">
    <property type="nucleotide sequence ID" value="NZ_JAJJPB010000060.1"/>
</dbReference>
<reference evidence="1" key="1">
    <citation type="submission" date="2021-11" db="EMBL/GenBank/DDBJ databases">
        <authorList>
            <person name="Qingchun L."/>
            <person name="Dong Z."/>
            <person name="Zongwei Q."/>
            <person name="Jia Z."/>
            <person name="Duotao L."/>
        </authorList>
    </citation>
    <scope>NUCLEOTIDE SEQUENCE</scope>
    <source>
        <strain evidence="1">WLY-B-L2</strain>
    </source>
</reference>
<accession>A0ABS8NAR2</accession>